<proteinExistence type="predicted"/>
<reference evidence="1" key="1">
    <citation type="submission" date="2023-01" db="EMBL/GenBank/DDBJ databases">
        <title>Genome assembly of the deep-sea coral Lophelia pertusa.</title>
        <authorList>
            <person name="Herrera S."/>
            <person name="Cordes E."/>
        </authorList>
    </citation>
    <scope>NUCLEOTIDE SEQUENCE</scope>
    <source>
        <strain evidence="1">USNM1676648</strain>
        <tissue evidence="1">Polyp</tissue>
    </source>
</reference>
<gene>
    <name evidence="1" type="ORF">OS493_032408</name>
</gene>
<dbReference type="OrthoDB" id="6008065at2759"/>
<evidence type="ECO:0000313" key="2">
    <source>
        <dbReference type="Proteomes" id="UP001163046"/>
    </source>
</evidence>
<organism evidence="1 2">
    <name type="scientific">Desmophyllum pertusum</name>
    <dbReference type="NCBI Taxonomy" id="174260"/>
    <lineage>
        <taxon>Eukaryota</taxon>
        <taxon>Metazoa</taxon>
        <taxon>Cnidaria</taxon>
        <taxon>Anthozoa</taxon>
        <taxon>Hexacorallia</taxon>
        <taxon>Scleractinia</taxon>
        <taxon>Caryophylliina</taxon>
        <taxon>Caryophylliidae</taxon>
        <taxon>Desmophyllum</taxon>
    </lineage>
</organism>
<dbReference type="Proteomes" id="UP001163046">
    <property type="component" value="Unassembled WGS sequence"/>
</dbReference>
<evidence type="ECO:0000313" key="1">
    <source>
        <dbReference type="EMBL" id="KAJ7323121.1"/>
    </source>
</evidence>
<dbReference type="EMBL" id="MU827817">
    <property type="protein sequence ID" value="KAJ7323121.1"/>
    <property type="molecule type" value="Genomic_DNA"/>
</dbReference>
<comment type="caution">
    <text evidence="1">The sequence shown here is derived from an EMBL/GenBank/DDBJ whole genome shotgun (WGS) entry which is preliminary data.</text>
</comment>
<accession>A0A9W9Y9S2</accession>
<dbReference type="AlphaFoldDB" id="A0A9W9Y9S2"/>
<protein>
    <submittedName>
        <fullName evidence="1">Uncharacterized protein</fullName>
    </submittedName>
</protein>
<name>A0A9W9Y9S2_9CNID</name>
<sequence length="510" mass="58202">MKFTIHNIGFSGGKPIFPKAASTAKKKKVEVKRAEHKSPKKNCILEKNEQLSSPPVSAKWRFRSRSLSPVVGGKNRFRRVKPAGYGLCFPYKASARHLQVQQVPFQPRGWLSELREITEESNLEFVERRSRTKLVGVVTKGECDENALCPLRLVCDASGFYKVEVFSIVKEQGLFKSRESIKETIVKLFGSNSAYTVCRGLTGYPEHGEQLGYQPKNLRHWGIPMKRVDSVKCELLHKPKNRKRRPGDLLFDVCGPCKKLHRSLAASLRRKTESSCKSRTSPSSTCNWKVLSPKSNKKRRFAVSKSKWKVERKLRRLKSSQCTLSDKQDLEMTKIVNIIEKDFPTDLEGVIGERDNGSVLRAIWDRDIKDRKEFWTDQSKNRNGKHGNRWSTITYRMALAVFCRSPAAYEALAGFNILQLPSQESLKHLRTAYSQGDGPNWDNLNESAEDYSKFKEEKKSNGLPEPIGWGVLIGDEVKVVTKIQWNSRNNEFIGHSLTPDEMVSLHLTQF</sequence>
<keyword evidence="2" id="KW-1185">Reference proteome</keyword>